<proteinExistence type="predicted"/>
<sequence>MSIKFAILALLAEKPRHGYEIKNEFDRRTNHTWPLNIGQVYTTLDRLERDGLCYRGDETPDGRVIATISSKGREEVRQWFATPVAPANPPRNELAIKIALAATSSDVDVAALIQEQRHATMHQLQEFRQARRGVADDDLAGQLLVDGMIFAAEAEIRWLDHCESKAIQASHSRSYQPVEAVAEDSKTVQKA</sequence>
<dbReference type="InterPro" id="IPR036388">
    <property type="entry name" value="WH-like_DNA-bd_sf"/>
</dbReference>
<evidence type="ECO:0000259" key="1">
    <source>
        <dbReference type="Pfam" id="PF03551"/>
    </source>
</evidence>
<name>A0A7K0J4W9_9ACTN</name>
<feature type="domain" description="Transcription regulator PadR N-terminal" evidence="1">
    <location>
        <begin position="7"/>
        <end position="77"/>
    </location>
</feature>
<dbReference type="Proteomes" id="UP000466104">
    <property type="component" value="Unassembled WGS sequence"/>
</dbReference>
<dbReference type="PANTHER" id="PTHR43252">
    <property type="entry name" value="TRANSCRIPTIONAL REGULATOR YQJI"/>
    <property type="match status" value="1"/>
</dbReference>
<dbReference type="InterPro" id="IPR018309">
    <property type="entry name" value="Tscrpt_reg_PadR_C"/>
</dbReference>
<dbReference type="SUPFAM" id="SSF46785">
    <property type="entry name" value="Winged helix' DNA-binding domain"/>
    <property type="match status" value="1"/>
</dbReference>
<dbReference type="InterPro" id="IPR036390">
    <property type="entry name" value="WH_DNA-bd_sf"/>
</dbReference>
<gene>
    <name evidence="3" type="ORF">FYJ43_02225</name>
</gene>
<evidence type="ECO:0000313" key="4">
    <source>
        <dbReference type="Proteomes" id="UP000466104"/>
    </source>
</evidence>
<dbReference type="Pfam" id="PF03551">
    <property type="entry name" value="PadR"/>
    <property type="match status" value="1"/>
</dbReference>
<protein>
    <submittedName>
        <fullName evidence="3">PadR family transcriptional regulator</fullName>
    </submittedName>
</protein>
<dbReference type="AlphaFoldDB" id="A0A7K0J4W9"/>
<evidence type="ECO:0000313" key="3">
    <source>
        <dbReference type="EMBL" id="MSS44888.1"/>
    </source>
</evidence>
<evidence type="ECO:0000259" key="2">
    <source>
        <dbReference type="Pfam" id="PF10400"/>
    </source>
</evidence>
<dbReference type="Gene3D" id="1.10.10.10">
    <property type="entry name" value="Winged helix-like DNA-binding domain superfamily/Winged helix DNA-binding domain"/>
    <property type="match status" value="1"/>
</dbReference>
<dbReference type="RefSeq" id="WP_154561525.1">
    <property type="nucleotide sequence ID" value="NZ_VUMG01000001.1"/>
</dbReference>
<dbReference type="PANTHER" id="PTHR43252:SF6">
    <property type="entry name" value="NEGATIVE TRANSCRIPTION REGULATOR PADR"/>
    <property type="match status" value="1"/>
</dbReference>
<dbReference type="EMBL" id="VUMG01000001">
    <property type="protein sequence ID" value="MSS44888.1"/>
    <property type="molecule type" value="Genomic_DNA"/>
</dbReference>
<keyword evidence="4" id="KW-1185">Reference proteome</keyword>
<organism evidence="3 4">
    <name type="scientific">Cutibacterium porci</name>
    <dbReference type="NCBI Taxonomy" id="2605781"/>
    <lineage>
        <taxon>Bacteria</taxon>
        <taxon>Bacillati</taxon>
        <taxon>Actinomycetota</taxon>
        <taxon>Actinomycetes</taxon>
        <taxon>Propionibacteriales</taxon>
        <taxon>Propionibacteriaceae</taxon>
        <taxon>Cutibacterium</taxon>
    </lineage>
</organism>
<comment type="caution">
    <text evidence="3">The sequence shown here is derived from an EMBL/GenBank/DDBJ whole genome shotgun (WGS) entry which is preliminary data.</text>
</comment>
<feature type="domain" description="Transcription regulator PadR C-terminal" evidence="2">
    <location>
        <begin position="91"/>
        <end position="164"/>
    </location>
</feature>
<dbReference type="Pfam" id="PF10400">
    <property type="entry name" value="Vir_act_alpha_C"/>
    <property type="match status" value="1"/>
</dbReference>
<accession>A0A7K0J4W9</accession>
<dbReference type="InterPro" id="IPR005149">
    <property type="entry name" value="Tscrpt_reg_PadR_N"/>
</dbReference>
<reference evidence="3 4" key="1">
    <citation type="submission" date="2019-08" db="EMBL/GenBank/DDBJ databases">
        <title>In-depth cultivation of the pig gut microbiome towards novel bacterial diversity and tailored functional studies.</title>
        <authorList>
            <person name="Wylensek D."/>
            <person name="Hitch T.C.A."/>
            <person name="Clavel T."/>
        </authorList>
    </citation>
    <scope>NUCLEOTIDE SEQUENCE [LARGE SCALE GENOMIC DNA]</scope>
    <source>
        <strain evidence="3 4">WCA-380-WT-3A</strain>
    </source>
</reference>